<dbReference type="Proteomes" id="UP000007875">
    <property type="component" value="Unassembled WGS sequence"/>
</dbReference>
<dbReference type="InParanoid" id="H2Y5N1"/>
<dbReference type="PROSITE" id="PS00028">
    <property type="entry name" value="ZINC_FINGER_C2H2_1"/>
    <property type="match status" value="2"/>
</dbReference>
<feature type="compositionally biased region" description="Polar residues" evidence="4">
    <location>
        <begin position="11"/>
        <end position="22"/>
    </location>
</feature>
<dbReference type="PANTHER" id="PTHR46541:SF1">
    <property type="entry name" value="ZINC FINGER PROTEIN AEBP2"/>
    <property type="match status" value="1"/>
</dbReference>
<dbReference type="STRING" id="51511.ENSCSAVP00000000629"/>
<evidence type="ECO:0000313" key="6">
    <source>
        <dbReference type="Ensembl" id="ENSCSAVP00000000629.1"/>
    </source>
</evidence>
<dbReference type="InterPro" id="IPR036236">
    <property type="entry name" value="Znf_C2H2_sf"/>
</dbReference>
<dbReference type="InterPro" id="IPR052130">
    <property type="entry name" value="AEBP2/jing_C2H2-ZnF"/>
</dbReference>
<reference evidence="6" key="3">
    <citation type="submission" date="2025-09" db="UniProtKB">
        <authorList>
            <consortium name="Ensembl"/>
        </authorList>
    </citation>
    <scope>IDENTIFICATION</scope>
</reference>
<dbReference type="SMART" id="SM00355">
    <property type="entry name" value="ZnF_C2H2"/>
    <property type="match status" value="3"/>
</dbReference>
<feature type="compositionally biased region" description="Polar residues" evidence="4">
    <location>
        <begin position="30"/>
        <end position="42"/>
    </location>
</feature>
<dbReference type="GO" id="GO:0035098">
    <property type="term" value="C:ESC/E(Z) complex"/>
    <property type="evidence" value="ECO:0007669"/>
    <property type="project" value="TreeGrafter"/>
</dbReference>
<feature type="domain" description="C2H2-type" evidence="5">
    <location>
        <begin position="143"/>
        <end position="172"/>
    </location>
</feature>
<name>H2Y5N1_CIOSA</name>
<keyword evidence="3" id="KW-0479">Metal-binding</keyword>
<organism evidence="6 7">
    <name type="scientific">Ciona savignyi</name>
    <name type="common">Pacific transparent sea squirt</name>
    <dbReference type="NCBI Taxonomy" id="51511"/>
    <lineage>
        <taxon>Eukaryota</taxon>
        <taxon>Metazoa</taxon>
        <taxon>Chordata</taxon>
        <taxon>Tunicata</taxon>
        <taxon>Ascidiacea</taxon>
        <taxon>Phlebobranchia</taxon>
        <taxon>Cionidae</taxon>
        <taxon>Ciona</taxon>
    </lineage>
</organism>
<keyword evidence="1" id="KW-0156">Chromatin regulator</keyword>
<feature type="region of interest" description="Disordered" evidence="4">
    <location>
        <begin position="272"/>
        <end position="292"/>
    </location>
</feature>
<reference evidence="7" key="1">
    <citation type="submission" date="2003-08" db="EMBL/GenBank/DDBJ databases">
        <authorList>
            <person name="Birren B."/>
            <person name="Nusbaum C."/>
            <person name="Abebe A."/>
            <person name="Abouelleil A."/>
            <person name="Adekoya E."/>
            <person name="Ait-zahra M."/>
            <person name="Allen N."/>
            <person name="Allen T."/>
            <person name="An P."/>
            <person name="Anderson M."/>
            <person name="Anderson S."/>
            <person name="Arachchi H."/>
            <person name="Armbruster J."/>
            <person name="Bachantsang P."/>
            <person name="Baldwin J."/>
            <person name="Barry A."/>
            <person name="Bayul T."/>
            <person name="Blitshsteyn B."/>
            <person name="Bloom T."/>
            <person name="Blye J."/>
            <person name="Boguslavskiy L."/>
            <person name="Borowsky M."/>
            <person name="Boukhgalter B."/>
            <person name="Brunache A."/>
            <person name="Butler J."/>
            <person name="Calixte N."/>
            <person name="Calvo S."/>
            <person name="Camarata J."/>
            <person name="Campo K."/>
            <person name="Chang J."/>
            <person name="Cheshatsang Y."/>
            <person name="Citroen M."/>
            <person name="Collymore A."/>
            <person name="Considine T."/>
            <person name="Cook A."/>
            <person name="Cooke P."/>
            <person name="Corum B."/>
            <person name="Cuomo C."/>
            <person name="David R."/>
            <person name="Dawoe T."/>
            <person name="Degray S."/>
            <person name="Dodge S."/>
            <person name="Dooley K."/>
            <person name="Dorje P."/>
            <person name="Dorjee K."/>
            <person name="Dorris L."/>
            <person name="Duffey N."/>
            <person name="Dupes A."/>
            <person name="Elkins T."/>
            <person name="Engels R."/>
            <person name="Erickson J."/>
            <person name="Farina A."/>
            <person name="Faro S."/>
            <person name="Ferreira P."/>
            <person name="Fischer H."/>
            <person name="Fitzgerald M."/>
            <person name="Foley K."/>
            <person name="Gage D."/>
            <person name="Galagan J."/>
            <person name="Gearin G."/>
            <person name="Gnerre S."/>
            <person name="Gnirke A."/>
            <person name="Goyette A."/>
            <person name="Graham J."/>
            <person name="Grandbois E."/>
            <person name="Gyaltsen K."/>
            <person name="Hafez N."/>
            <person name="Hagopian D."/>
            <person name="Hagos B."/>
            <person name="Hall J."/>
            <person name="Hatcher B."/>
            <person name="Heller A."/>
            <person name="Higgins H."/>
            <person name="Honan T."/>
            <person name="Horn A."/>
            <person name="Houde N."/>
            <person name="Hughes L."/>
            <person name="Hulme W."/>
            <person name="Husby E."/>
            <person name="Iliev I."/>
            <person name="Jaffe D."/>
            <person name="Jones C."/>
            <person name="Kamal M."/>
            <person name="Kamat A."/>
            <person name="Kamvysselis M."/>
            <person name="Karlsson E."/>
            <person name="Kells C."/>
            <person name="Kieu A."/>
            <person name="Kisner P."/>
            <person name="Kodira C."/>
            <person name="Kulbokas E."/>
            <person name="Labutti K."/>
            <person name="Lama D."/>
            <person name="Landers T."/>
            <person name="Leger J."/>
            <person name="Levine S."/>
            <person name="Lewis D."/>
            <person name="Lewis T."/>
            <person name="Lindblad-toh K."/>
            <person name="Liu X."/>
            <person name="Lokyitsang T."/>
            <person name="Lokyitsang Y."/>
            <person name="Lucien O."/>
            <person name="Lui A."/>
            <person name="Ma L.J."/>
            <person name="Mabbitt R."/>
            <person name="Macdonald J."/>
            <person name="Maclean C."/>
            <person name="Major J."/>
            <person name="Manning J."/>
            <person name="Marabella R."/>
            <person name="Maru K."/>
            <person name="Matthews C."/>
            <person name="Mauceli E."/>
            <person name="Mccarthy M."/>
            <person name="Mcdonough S."/>
            <person name="Mcghee T."/>
            <person name="Meldrim J."/>
            <person name="Meneus L."/>
            <person name="Mesirov J."/>
            <person name="Mihalev A."/>
            <person name="Mihova T."/>
            <person name="Mikkelsen T."/>
            <person name="Mlenga V."/>
            <person name="Moru K."/>
            <person name="Mozes J."/>
            <person name="Mulrain L."/>
            <person name="Munson G."/>
            <person name="Naylor J."/>
            <person name="Newes C."/>
            <person name="Nguyen C."/>
            <person name="Nguyen N."/>
            <person name="Nguyen T."/>
            <person name="Nicol R."/>
            <person name="Nielsen C."/>
            <person name="Nizzari M."/>
            <person name="Norbu C."/>
            <person name="Norbu N."/>
            <person name="O'donnell P."/>
            <person name="Okoawo O."/>
            <person name="O'leary S."/>
            <person name="Omotosho B."/>
            <person name="O'neill K."/>
            <person name="Osman S."/>
            <person name="Parker S."/>
            <person name="Perrin D."/>
            <person name="Phunkhang P."/>
            <person name="Piqani B."/>
            <person name="Purcell S."/>
            <person name="Rachupka T."/>
            <person name="Ramasamy U."/>
            <person name="Rameau R."/>
            <person name="Ray V."/>
            <person name="Raymond C."/>
            <person name="Retta R."/>
            <person name="Richardson S."/>
            <person name="Rise C."/>
            <person name="Rodriguez J."/>
            <person name="Rogers J."/>
            <person name="Rogov P."/>
            <person name="Rutman M."/>
            <person name="Schupbach R."/>
            <person name="Seaman C."/>
            <person name="Settipalli S."/>
            <person name="Sharpe T."/>
            <person name="Sheridan J."/>
            <person name="Sherpa N."/>
            <person name="Shi J."/>
            <person name="Smirnov S."/>
            <person name="Smith C."/>
            <person name="Sougnez C."/>
            <person name="Spencer B."/>
            <person name="Stalker J."/>
            <person name="Stange-thomann N."/>
            <person name="Stavropoulos S."/>
            <person name="Stetson K."/>
            <person name="Stone C."/>
            <person name="Stone S."/>
            <person name="Stubbs M."/>
            <person name="Talamas J."/>
            <person name="Tchuinga P."/>
            <person name="Tenzing P."/>
            <person name="Tesfaye S."/>
            <person name="Theodore J."/>
            <person name="Thoulutsang Y."/>
            <person name="Topham K."/>
            <person name="Towey S."/>
            <person name="Tsamla T."/>
            <person name="Tsomo N."/>
            <person name="Vallee D."/>
            <person name="Vassiliev H."/>
            <person name="Venkataraman V."/>
            <person name="Vinson J."/>
            <person name="Vo A."/>
            <person name="Wade C."/>
            <person name="Wang S."/>
            <person name="Wangchuk T."/>
            <person name="Wangdi T."/>
            <person name="Whittaker C."/>
            <person name="Wilkinson J."/>
            <person name="Wu Y."/>
            <person name="Wyman D."/>
            <person name="Yadav S."/>
            <person name="Yang S."/>
            <person name="Yang X."/>
            <person name="Yeager S."/>
            <person name="Yee E."/>
            <person name="Young G."/>
            <person name="Zainoun J."/>
            <person name="Zembeck L."/>
            <person name="Zimmer A."/>
            <person name="Zody M."/>
            <person name="Lander E."/>
        </authorList>
    </citation>
    <scope>NUCLEOTIDE SEQUENCE [LARGE SCALE GENOMIC DNA]</scope>
</reference>
<dbReference type="HOGENOM" id="CLU_054577_0_0_1"/>
<keyword evidence="3" id="KW-0862">Zinc</keyword>
<dbReference type="GO" id="GO:0008270">
    <property type="term" value="F:zinc ion binding"/>
    <property type="evidence" value="ECO:0007669"/>
    <property type="project" value="UniProtKB-KW"/>
</dbReference>
<dbReference type="OMA" id="WDACSSV"/>
<keyword evidence="3" id="KW-0863">Zinc-finger</keyword>
<dbReference type="Gene3D" id="3.30.160.60">
    <property type="entry name" value="Classic Zinc Finger"/>
    <property type="match status" value="2"/>
</dbReference>
<dbReference type="eggNOG" id="KOG1721">
    <property type="taxonomic scope" value="Eukaryota"/>
</dbReference>
<dbReference type="SUPFAM" id="SSF57667">
    <property type="entry name" value="beta-beta-alpha zinc fingers"/>
    <property type="match status" value="3"/>
</dbReference>
<dbReference type="GO" id="GO:0006357">
    <property type="term" value="P:regulation of transcription by RNA polymerase II"/>
    <property type="evidence" value="ECO:0007669"/>
    <property type="project" value="TreeGrafter"/>
</dbReference>
<feature type="region of interest" description="Disordered" evidence="4">
    <location>
        <begin position="1"/>
        <end position="42"/>
    </location>
</feature>
<sequence>MNVDSPDSGFESATPSGISNSEFFDESPKSEFSANPKTPVSRASSLDCDVIEDNRLCLIPPPKPEVKPTPKIENVVHKCHWDACSSVFPISRELHDHICSDHVDTSTKRFCCLWSGCKVYNTPARSIEWLKQHVGRHTGTKRFRCLLDGCDASFNSQNGLARHVPSHFSDVNLPKARVPGPERKVLVKRRKINDKKRALANIHDYTDQRTSEIMVTQLAKMLRQPITSLPTHTTDSVMSQKETRILCRRTTNGEAWYLTSHHTWIRSDRSKSPQLFFDQPSPHRRKHKAKQR</sequence>
<dbReference type="GO" id="GO:0006325">
    <property type="term" value="P:chromatin organization"/>
    <property type="evidence" value="ECO:0007669"/>
    <property type="project" value="UniProtKB-KW"/>
</dbReference>
<feature type="compositionally biased region" description="Basic residues" evidence="4">
    <location>
        <begin position="282"/>
        <end position="292"/>
    </location>
</feature>
<evidence type="ECO:0000256" key="1">
    <source>
        <dbReference type="ARBA" id="ARBA00022853"/>
    </source>
</evidence>
<evidence type="ECO:0000259" key="5">
    <source>
        <dbReference type="PROSITE" id="PS50157"/>
    </source>
</evidence>
<reference evidence="6" key="2">
    <citation type="submission" date="2025-08" db="UniProtKB">
        <authorList>
            <consortium name="Ensembl"/>
        </authorList>
    </citation>
    <scope>IDENTIFICATION</scope>
</reference>
<protein>
    <recommendedName>
        <fullName evidence="5">C2H2-type domain-containing protein</fullName>
    </recommendedName>
</protein>
<dbReference type="PROSITE" id="PS50157">
    <property type="entry name" value="ZINC_FINGER_C2H2_2"/>
    <property type="match status" value="1"/>
</dbReference>
<accession>H2Y5N1</accession>
<evidence type="ECO:0000256" key="3">
    <source>
        <dbReference type="PROSITE-ProRule" id="PRU00042"/>
    </source>
</evidence>
<dbReference type="PANTHER" id="PTHR46541">
    <property type="entry name" value="ZINC FINGER PROTEIN AEBP2"/>
    <property type="match status" value="1"/>
</dbReference>
<dbReference type="Ensembl" id="ENSCSAVT00000000636.1">
    <property type="protein sequence ID" value="ENSCSAVP00000000629.1"/>
    <property type="gene ID" value="ENSCSAVG00000000353.1"/>
</dbReference>
<proteinExistence type="inferred from homology"/>
<evidence type="ECO:0000256" key="4">
    <source>
        <dbReference type="SAM" id="MobiDB-lite"/>
    </source>
</evidence>
<comment type="similarity">
    <text evidence="2">Belongs to the AEBP2/jing C2H2-type zinc-finger family.</text>
</comment>
<dbReference type="GeneTree" id="ENSGT00510000048519"/>
<keyword evidence="7" id="KW-1185">Reference proteome</keyword>
<evidence type="ECO:0000313" key="7">
    <source>
        <dbReference type="Proteomes" id="UP000007875"/>
    </source>
</evidence>
<evidence type="ECO:0000256" key="2">
    <source>
        <dbReference type="ARBA" id="ARBA00037930"/>
    </source>
</evidence>
<dbReference type="InterPro" id="IPR013087">
    <property type="entry name" value="Znf_C2H2_type"/>
</dbReference>
<dbReference type="AlphaFoldDB" id="H2Y5N1"/>